<dbReference type="InterPro" id="IPR047995">
    <property type="entry name" value="Choice_anch_K"/>
</dbReference>
<evidence type="ECO:0000313" key="4">
    <source>
        <dbReference type="Proteomes" id="UP000254266"/>
    </source>
</evidence>
<keyword evidence="4" id="KW-1185">Reference proteome</keyword>
<dbReference type="Proteomes" id="UP000254266">
    <property type="component" value="Unassembled WGS sequence"/>
</dbReference>
<feature type="chain" id="PRO_5017083521" description="PEP-CTERM sorting domain-containing protein" evidence="2">
    <location>
        <begin position="26"/>
        <end position="238"/>
    </location>
</feature>
<keyword evidence="1" id="KW-0812">Transmembrane</keyword>
<keyword evidence="2" id="KW-0732">Signal</keyword>
<keyword evidence="1" id="KW-0472">Membrane</keyword>
<evidence type="ECO:0000256" key="1">
    <source>
        <dbReference type="SAM" id="Phobius"/>
    </source>
</evidence>
<protein>
    <recommendedName>
        <fullName evidence="5">PEP-CTERM sorting domain-containing protein</fullName>
    </recommendedName>
</protein>
<dbReference type="AlphaFoldDB" id="A0A370D978"/>
<reference evidence="3 4" key="1">
    <citation type="journal article" date="2018" name="ISME J.">
        <title>Endosymbiont genomes yield clues of tubeworm success.</title>
        <authorList>
            <person name="Li Y."/>
            <person name="Liles M.R."/>
            <person name="Halanych K.M."/>
        </authorList>
    </citation>
    <scope>NUCLEOTIDE SEQUENCE [LARGE SCALE GENOMIC DNA]</scope>
    <source>
        <strain evidence="3">A1464</strain>
    </source>
</reference>
<feature type="signal peptide" evidence="2">
    <location>
        <begin position="1"/>
        <end position="25"/>
    </location>
</feature>
<gene>
    <name evidence="3" type="ORF">DIZ80_15400</name>
</gene>
<evidence type="ECO:0000313" key="3">
    <source>
        <dbReference type="EMBL" id="RDH81465.1"/>
    </source>
</evidence>
<keyword evidence="1" id="KW-1133">Transmembrane helix</keyword>
<evidence type="ECO:0008006" key="5">
    <source>
        <dbReference type="Google" id="ProtNLM"/>
    </source>
</evidence>
<accession>A0A370D978</accession>
<proteinExistence type="predicted"/>
<organism evidence="3 4">
    <name type="scientific">endosymbiont of Galathealinum brachiosum</name>
    <dbReference type="NCBI Taxonomy" id="2200906"/>
    <lineage>
        <taxon>Bacteria</taxon>
        <taxon>Pseudomonadati</taxon>
        <taxon>Pseudomonadota</taxon>
        <taxon>Gammaproteobacteria</taxon>
        <taxon>sulfur-oxidizing symbionts</taxon>
    </lineage>
</organism>
<dbReference type="EMBL" id="QFXC01000013">
    <property type="protein sequence ID" value="RDH81465.1"/>
    <property type="molecule type" value="Genomic_DNA"/>
</dbReference>
<dbReference type="NCBIfam" id="NF038131">
    <property type="entry name" value="choice_anch_K"/>
    <property type="match status" value="1"/>
</dbReference>
<comment type="caution">
    <text evidence="3">The sequence shown here is derived from an EMBL/GenBank/DDBJ whole genome shotgun (WGS) entry which is preliminary data.</text>
</comment>
<feature type="transmembrane region" description="Helical" evidence="1">
    <location>
        <begin position="212"/>
        <end position="232"/>
    </location>
</feature>
<name>A0A370D978_9GAMM</name>
<sequence>MDQLSQYIKVCVLSGAALFSASAHSVSFSGYAYGEFSNPVASYGDYTSIRNNDLGYYSNDRSVFNWGLDYYNRSSQFKFDGTASDAYEPDFSITDGVAFSLGDFTYYNKSTYYSSGVTGVDFDLNVKLNGVGWSTFDFSLGIDNTPNGSTNAPDYVNLTAFSEDSLFDYQGQSYAFEILGFSRDGGLTFENYTFADEHSKTTAQIYGRIQAVPVPAAFWLFGSGLIALASLVRRINCK</sequence>
<evidence type="ECO:0000256" key="2">
    <source>
        <dbReference type="SAM" id="SignalP"/>
    </source>
</evidence>